<name>A0ABU7BAV1_9TELE</name>
<feature type="compositionally biased region" description="Basic and acidic residues" evidence="1">
    <location>
        <begin position="33"/>
        <end position="46"/>
    </location>
</feature>
<proteinExistence type="predicted"/>
<reference evidence="2 3" key="1">
    <citation type="submission" date="2021-07" db="EMBL/GenBank/DDBJ databases">
        <authorList>
            <person name="Palmer J.M."/>
        </authorList>
    </citation>
    <scope>NUCLEOTIDE SEQUENCE [LARGE SCALE GENOMIC DNA]</scope>
    <source>
        <strain evidence="2 3">AT_MEX2019</strain>
        <tissue evidence="2">Muscle</tissue>
    </source>
</reference>
<dbReference type="EMBL" id="JAHUTI010043999">
    <property type="protein sequence ID" value="MED6246669.1"/>
    <property type="molecule type" value="Genomic_DNA"/>
</dbReference>
<gene>
    <name evidence="2" type="ORF">ATANTOWER_021658</name>
</gene>
<organism evidence="2 3">
    <name type="scientific">Ataeniobius toweri</name>
    <dbReference type="NCBI Taxonomy" id="208326"/>
    <lineage>
        <taxon>Eukaryota</taxon>
        <taxon>Metazoa</taxon>
        <taxon>Chordata</taxon>
        <taxon>Craniata</taxon>
        <taxon>Vertebrata</taxon>
        <taxon>Euteleostomi</taxon>
        <taxon>Actinopterygii</taxon>
        <taxon>Neopterygii</taxon>
        <taxon>Teleostei</taxon>
        <taxon>Neoteleostei</taxon>
        <taxon>Acanthomorphata</taxon>
        <taxon>Ovalentaria</taxon>
        <taxon>Atherinomorphae</taxon>
        <taxon>Cyprinodontiformes</taxon>
        <taxon>Goodeidae</taxon>
        <taxon>Ataeniobius</taxon>
    </lineage>
</organism>
<dbReference type="Proteomes" id="UP001345963">
    <property type="component" value="Unassembled WGS sequence"/>
</dbReference>
<sequence length="105" mass="11691">CLPSPPLALPLSSGKTLKLLSPLHRRVSPHAGPPEDRDTVTQHDNEENKPAFMLKIIHNLIILLHPPVPLLPLAMPNLPLPRLPHCFTRRRGHDDELQDGGRSGY</sequence>
<protein>
    <submittedName>
        <fullName evidence="2">Uncharacterized protein</fullName>
    </submittedName>
</protein>
<evidence type="ECO:0000313" key="3">
    <source>
        <dbReference type="Proteomes" id="UP001345963"/>
    </source>
</evidence>
<feature type="non-terminal residue" evidence="2">
    <location>
        <position position="1"/>
    </location>
</feature>
<comment type="caution">
    <text evidence="2">The sequence shown here is derived from an EMBL/GenBank/DDBJ whole genome shotgun (WGS) entry which is preliminary data.</text>
</comment>
<keyword evidence="3" id="KW-1185">Reference proteome</keyword>
<accession>A0ABU7BAV1</accession>
<evidence type="ECO:0000313" key="2">
    <source>
        <dbReference type="EMBL" id="MED6246669.1"/>
    </source>
</evidence>
<evidence type="ECO:0000256" key="1">
    <source>
        <dbReference type="SAM" id="MobiDB-lite"/>
    </source>
</evidence>
<feature type="region of interest" description="Disordered" evidence="1">
    <location>
        <begin position="23"/>
        <end position="46"/>
    </location>
</feature>